<name>S4N0Y3_9ACTN</name>
<evidence type="ECO:0000313" key="1">
    <source>
        <dbReference type="EMBL" id="EPJ42275.1"/>
    </source>
</evidence>
<evidence type="ECO:0000313" key="2">
    <source>
        <dbReference type="Proteomes" id="UP000015001"/>
    </source>
</evidence>
<dbReference type="HOGENOM" id="CLU_1721252_0_0_11"/>
<proteinExistence type="predicted"/>
<gene>
    <name evidence="1" type="ORF">STAFG_0689</name>
</gene>
<dbReference type="PATRIC" id="fig|1283301.3.peg.673"/>
<accession>S4N0Y3</accession>
<organism evidence="1 2">
    <name type="scientific">Streptomyces afghaniensis 772</name>
    <dbReference type="NCBI Taxonomy" id="1283301"/>
    <lineage>
        <taxon>Bacteria</taxon>
        <taxon>Bacillati</taxon>
        <taxon>Actinomycetota</taxon>
        <taxon>Actinomycetes</taxon>
        <taxon>Kitasatosporales</taxon>
        <taxon>Streptomycetaceae</taxon>
        <taxon>Streptomyces</taxon>
    </lineage>
</organism>
<keyword evidence="2" id="KW-1185">Reference proteome</keyword>
<dbReference type="EMBL" id="AOPY01001272">
    <property type="protein sequence ID" value="EPJ42275.1"/>
    <property type="molecule type" value="Genomic_DNA"/>
</dbReference>
<reference evidence="1 2" key="1">
    <citation type="submission" date="2013-02" db="EMBL/GenBank/DDBJ databases">
        <title>Draft Genome Sequence of Streptomyces afghaniensis, Which Produces Compounds of the Julimycin B-Complex.</title>
        <authorList>
            <person name="Gruening B.A."/>
            <person name="Praeg A."/>
            <person name="Erxleben A."/>
            <person name="Guenther S."/>
            <person name="Fiedler H.-P."/>
            <person name="Goodfellow M."/>
            <person name="Mueller M."/>
        </authorList>
    </citation>
    <scope>NUCLEOTIDE SEQUENCE [LARGE SCALE GENOMIC DNA]</scope>
    <source>
        <strain evidence="1 2">772</strain>
    </source>
</reference>
<protein>
    <submittedName>
        <fullName evidence="1">Uncharacterized protein</fullName>
    </submittedName>
</protein>
<dbReference type="Proteomes" id="UP000015001">
    <property type="component" value="Unassembled WGS sequence"/>
</dbReference>
<sequence>MELLSRHTGSVRITVDPRAAEGLAEECQGQPAALMLAGGWLAARPKAAVSDLAKQLRAEDGEGTALSRVFRLAYAALPATAARMLRLLALAPAGLVDPQTASALVGCSVDSARTTLDGFVALGFLHAVDSPLPQYEVPGCLHDRLRVLGRAP</sequence>
<dbReference type="AlphaFoldDB" id="S4N0Y3"/>
<comment type="caution">
    <text evidence="1">The sequence shown here is derived from an EMBL/GenBank/DDBJ whole genome shotgun (WGS) entry which is preliminary data.</text>
</comment>